<dbReference type="EMBL" id="SGPM01000191">
    <property type="protein sequence ID" value="THH28245.1"/>
    <property type="molecule type" value="Genomic_DNA"/>
</dbReference>
<keyword evidence="2" id="KW-1185">Reference proteome</keyword>
<evidence type="ECO:0000313" key="2">
    <source>
        <dbReference type="Proteomes" id="UP000308730"/>
    </source>
</evidence>
<gene>
    <name evidence="1" type="ORF">EUX98_g5940</name>
</gene>
<organism evidence="1 2">
    <name type="scientific">Antrodiella citrinella</name>
    <dbReference type="NCBI Taxonomy" id="2447956"/>
    <lineage>
        <taxon>Eukaryota</taxon>
        <taxon>Fungi</taxon>
        <taxon>Dikarya</taxon>
        <taxon>Basidiomycota</taxon>
        <taxon>Agaricomycotina</taxon>
        <taxon>Agaricomycetes</taxon>
        <taxon>Polyporales</taxon>
        <taxon>Steccherinaceae</taxon>
        <taxon>Antrodiella</taxon>
    </lineage>
</organism>
<dbReference type="Proteomes" id="UP000308730">
    <property type="component" value="Unassembled WGS sequence"/>
</dbReference>
<dbReference type="AlphaFoldDB" id="A0A4S4MR73"/>
<evidence type="ECO:0000313" key="1">
    <source>
        <dbReference type="EMBL" id="THH28245.1"/>
    </source>
</evidence>
<sequence length="86" mass="9751">MYTPLPVLHPTFHVVQVYEHGNLPDSEYCDTVREGVAALTTSSLHQVRLVRLLRILKVHGSTHTRTPPFACIENNDEVELAMEDKI</sequence>
<protein>
    <submittedName>
        <fullName evidence="1">Uncharacterized protein</fullName>
    </submittedName>
</protein>
<reference evidence="1 2" key="1">
    <citation type="submission" date="2019-02" db="EMBL/GenBank/DDBJ databases">
        <title>Genome sequencing of the rare red list fungi Antrodiella citrinella (Flaviporus citrinellus).</title>
        <authorList>
            <person name="Buettner E."/>
            <person name="Kellner H."/>
        </authorList>
    </citation>
    <scope>NUCLEOTIDE SEQUENCE [LARGE SCALE GENOMIC DNA]</scope>
    <source>
        <strain evidence="1 2">DSM 108506</strain>
    </source>
</reference>
<name>A0A4S4MR73_9APHY</name>
<proteinExistence type="predicted"/>
<accession>A0A4S4MR73</accession>
<comment type="caution">
    <text evidence="1">The sequence shown here is derived from an EMBL/GenBank/DDBJ whole genome shotgun (WGS) entry which is preliminary data.</text>
</comment>